<dbReference type="EMBL" id="CADCUD010000012">
    <property type="protein sequence ID" value="CAA9311321.1"/>
    <property type="molecule type" value="Genomic_DNA"/>
</dbReference>
<feature type="transmembrane region" description="Helical" evidence="7">
    <location>
        <begin position="297"/>
        <end position="316"/>
    </location>
</feature>
<organism evidence="9">
    <name type="scientific">uncultured Nocardioidaceae bacterium</name>
    <dbReference type="NCBI Taxonomy" id="253824"/>
    <lineage>
        <taxon>Bacteria</taxon>
        <taxon>Bacillati</taxon>
        <taxon>Actinomycetota</taxon>
        <taxon>Actinomycetes</taxon>
        <taxon>Propionibacteriales</taxon>
        <taxon>Nocardioidaceae</taxon>
        <taxon>environmental samples</taxon>
    </lineage>
</organism>
<evidence type="ECO:0000256" key="1">
    <source>
        <dbReference type="ARBA" id="ARBA00004651"/>
    </source>
</evidence>
<evidence type="ECO:0000256" key="6">
    <source>
        <dbReference type="ARBA" id="ARBA00023136"/>
    </source>
</evidence>
<dbReference type="PANTHER" id="PTHR43163:SF7">
    <property type="entry name" value="DIPEPTIDE-TRANSPORT INTEGRAL MEMBRANE PROTEIN ABC TRANSPORTER DPPB-RELATED"/>
    <property type="match status" value="1"/>
</dbReference>
<dbReference type="AlphaFoldDB" id="A0A6J4KP21"/>
<feature type="transmembrane region" description="Helical" evidence="7">
    <location>
        <begin position="194"/>
        <end position="213"/>
    </location>
</feature>
<comment type="subcellular location">
    <subcellularLocation>
        <location evidence="1 7">Cell membrane</location>
        <topology evidence="1 7">Multi-pass membrane protein</topology>
    </subcellularLocation>
</comment>
<evidence type="ECO:0000256" key="7">
    <source>
        <dbReference type="RuleBase" id="RU363032"/>
    </source>
</evidence>
<name>A0A6J4KP21_9ACTN</name>
<evidence type="ECO:0000256" key="2">
    <source>
        <dbReference type="ARBA" id="ARBA00022448"/>
    </source>
</evidence>
<accession>A0A6J4KP21</accession>
<dbReference type="Pfam" id="PF19300">
    <property type="entry name" value="BPD_transp_1_N"/>
    <property type="match status" value="1"/>
</dbReference>
<dbReference type="SUPFAM" id="SSF161098">
    <property type="entry name" value="MetI-like"/>
    <property type="match status" value="1"/>
</dbReference>
<dbReference type="GO" id="GO:0055085">
    <property type="term" value="P:transmembrane transport"/>
    <property type="evidence" value="ECO:0007669"/>
    <property type="project" value="InterPro"/>
</dbReference>
<gene>
    <name evidence="9" type="ORF">AVDCRST_MAG46-169</name>
</gene>
<dbReference type="InterPro" id="IPR045621">
    <property type="entry name" value="BPD_transp_1_N"/>
</dbReference>
<dbReference type="InterPro" id="IPR035906">
    <property type="entry name" value="MetI-like_sf"/>
</dbReference>
<dbReference type="PROSITE" id="PS50928">
    <property type="entry name" value="ABC_TM1"/>
    <property type="match status" value="1"/>
</dbReference>
<keyword evidence="2 7" id="KW-0813">Transport</keyword>
<comment type="similarity">
    <text evidence="7">Belongs to the binding-protein-dependent transport system permease family.</text>
</comment>
<evidence type="ECO:0000313" key="9">
    <source>
        <dbReference type="EMBL" id="CAA9311321.1"/>
    </source>
</evidence>
<evidence type="ECO:0000256" key="3">
    <source>
        <dbReference type="ARBA" id="ARBA00022475"/>
    </source>
</evidence>
<protein>
    <submittedName>
        <fullName evidence="9">Dipeptide transport system permease protein DppB</fullName>
    </submittedName>
</protein>
<dbReference type="CDD" id="cd06261">
    <property type="entry name" value="TM_PBP2"/>
    <property type="match status" value="1"/>
</dbReference>
<feature type="transmembrane region" description="Helical" evidence="7">
    <location>
        <begin position="251"/>
        <end position="277"/>
    </location>
</feature>
<feature type="transmembrane region" description="Helical" evidence="7">
    <location>
        <begin position="137"/>
        <end position="158"/>
    </location>
</feature>
<proteinExistence type="inferred from homology"/>
<dbReference type="Pfam" id="PF00528">
    <property type="entry name" value="BPD_transp_1"/>
    <property type="match status" value="1"/>
</dbReference>
<dbReference type="PANTHER" id="PTHR43163">
    <property type="entry name" value="DIPEPTIDE TRANSPORT SYSTEM PERMEASE PROTEIN DPPB-RELATED"/>
    <property type="match status" value="1"/>
</dbReference>
<feature type="domain" description="ABC transmembrane type-1" evidence="8">
    <location>
        <begin position="98"/>
        <end position="316"/>
    </location>
</feature>
<keyword evidence="4 7" id="KW-0812">Transmembrane</keyword>
<keyword evidence="6 7" id="KW-0472">Membrane</keyword>
<sequence length="334" mass="36674">MTSFIIRRVLLLIPTVIGALSFLFFLFFLLPGDPATLIAGGGDRTIDPGVIERIEARYGFDDPVPQQFAEYWGRTLQWDLGESFLNRQSVNEILGERAVASIRLAIWATIIEVLIGITVGLISAVKRYSIADSFTTIGTAAVAAVPVFVLGFVLQRILAVTPFQNDWPEWLRFRVQGIGPDTWTFFFIPTGEQWRYLLLPAVALASVSTALAARMMRGSMLEVLGSDYMRTARAKGLGERQVVLKHGLRNALIPVVTLIGIDFGTVMGSAILTETVFNWPGLGSKIAESVAARDAPVVLGLTLVVVLVYVVVNLLVDLSYAWFDPRIRLGETDS</sequence>
<evidence type="ECO:0000256" key="5">
    <source>
        <dbReference type="ARBA" id="ARBA00022989"/>
    </source>
</evidence>
<keyword evidence="3" id="KW-1003">Cell membrane</keyword>
<feature type="transmembrane region" description="Helical" evidence="7">
    <location>
        <begin position="104"/>
        <end position="125"/>
    </location>
</feature>
<feature type="transmembrane region" description="Helical" evidence="7">
    <location>
        <begin position="9"/>
        <end position="30"/>
    </location>
</feature>
<evidence type="ECO:0000256" key="4">
    <source>
        <dbReference type="ARBA" id="ARBA00022692"/>
    </source>
</evidence>
<dbReference type="Gene3D" id="1.10.3720.10">
    <property type="entry name" value="MetI-like"/>
    <property type="match status" value="1"/>
</dbReference>
<reference evidence="9" key="1">
    <citation type="submission" date="2020-02" db="EMBL/GenBank/DDBJ databases">
        <authorList>
            <person name="Meier V. D."/>
        </authorList>
    </citation>
    <scope>NUCLEOTIDE SEQUENCE</scope>
    <source>
        <strain evidence="9">AVDCRST_MAG46</strain>
    </source>
</reference>
<dbReference type="GO" id="GO:0005886">
    <property type="term" value="C:plasma membrane"/>
    <property type="evidence" value="ECO:0007669"/>
    <property type="project" value="UniProtKB-SubCell"/>
</dbReference>
<keyword evidence="5 7" id="KW-1133">Transmembrane helix</keyword>
<dbReference type="InterPro" id="IPR000515">
    <property type="entry name" value="MetI-like"/>
</dbReference>
<evidence type="ECO:0000259" key="8">
    <source>
        <dbReference type="PROSITE" id="PS50928"/>
    </source>
</evidence>